<gene>
    <name evidence="1" type="ORF">CDAR_32671</name>
</gene>
<evidence type="ECO:0000313" key="2">
    <source>
        <dbReference type="Proteomes" id="UP001054837"/>
    </source>
</evidence>
<sequence length="111" mass="12410">MSAKFTRTNCMVKGKYAKQSPRGVPGNVCPNACLIITQSSSHINVADNRIRAYKTWSYNDSVEYAILILQDCAQKLNADSIRMASGKPAPSKLKIYKISTLSLTQWLRLKK</sequence>
<evidence type="ECO:0000313" key="1">
    <source>
        <dbReference type="EMBL" id="GIX95985.1"/>
    </source>
</evidence>
<proteinExistence type="predicted"/>
<reference evidence="1 2" key="1">
    <citation type="submission" date="2021-06" db="EMBL/GenBank/DDBJ databases">
        <title>Caerostris darwini draft genome.</title>
        <authorList>
            <person name="Kono N."/>
            <person name="Arakawa K."/>
        </authorList>
    </citation>
    <scope>NUCLEOTIDE SEQUENCE [LARGE SCALE GENOMIC DNA]</scope>
</reference>
<keyword evidence="2" id="KW-1185">Reference proteome</keyword>
<dbReference type="Proteomes" id="UP001054837">
    <property type="component" value="Unassembled WGS sequence"/>
</dbReference>
<dbReference type="AlphaFoldDB" id="A0AAV4PHM5"/>
<accession>A0AAV4PHM5</accession>
<protein>
    <submittedName>
        <fullName evidence="1">Uncharacterized protein</fullName>
    </submittedName>
</protein>
<name>A0AAV4PHM5_9ARAC</name>
<dbReference type="EMBL" id="BPLQ01002846">
    <property type="protein sequence ID" value="GIX95985.1"/>
    <property type="molecule type" value="Genomic_DNA"/>
</dbReference>
<comment type="caution">
    <text evidence="1">The sequence shown here is derived from an EMBL/GenBank/DDBJ whole genome shotgun (WGS) entry which is preliminary data.</text>
</comment>
<organism evidence="1 2">
    <name type="scientific">Caerostris darwini</name>
    <dbReference type="NCBI Taxonomy" id="1538125"/>
    <lineage>
        <taxon>Eukaryota</taxon>
        <taxon>Metazoa</taxon>
        <taxon>Ecdysozoa</taxon>
        <taxon>Arthropoda</taxon>
        <taxon>Chelicerata</taxon>
        <taxon>Arachnida</taxon>
        <taxon>Araneae</taxon>
        <taxon>Araneomorphae</taxon>
        <taxon>Entelegynae</taxon>
        <taxon>Araneoidea</taxon>
        <taxon>Araneidae</taxon>
        <taxon>Caerostris</taxon>
    </lineage>
</organism>